<accession>A0A0A1TNF9</accession>
<feature type="compositionally biased region" description="Low complexity" evidence="1">
    <location>
        <begin position="204"/>
        <end position="214"/>
    </location>
</feature>
<feature type="region of interest" description="Disordered" evidence="1">
    <location>
        <begin position="69"/>
        <end position="258"/>
    </location>
</feature>
<evidence type="ECO:0000313" key="3">
    <source>
        <dbReference type="Proteomes" id="UP000039046"/>
    </source>
</evidence>
<evidence type="ECO:0000256" key="1">
    <source>
        <dbReference type="SAM" id="MobiDB-lite"/>
    </source>
</evidence>
<dbReference type="OrthoDB" id="5371646at2759"/>
<feature type="compositionally biased region" description="Polar residues" evidence="1">
    <location>
        <begin position="181"/>
        <end position="203"/>
    </location>
</feature>
<name>A0A0A1TNF9_9HYPO</name>
<dbReference type="AlphaFoldDB" id="A0A0A1TNF9"/>
<dbReference type="Proteomes" id="UP000039046">
    <property type="component" value="Unassembled WGS sequence"/>
</dbReference>
<organism evidence="2 3">
    <name type="scientific">[Torrubiella] hemipterigena</name>
    <dbReference type="NCBI Taxonomy" id="1531966"/>
    <lineage>
        <taxon>Eukaryota</taxon>
        <taxon>Fungi</taxon>
        <taxon>Dikarya</taxon>
        <taxon>Ascomycota</taxon>
        <taxon>Pezizomycotina</taxon>
        <taxon>Sordariomycetes</taxon>
        <taxon>Hypocreomycetidae</taxon>
        <taxon>Hypocreales</taxon>
        <taxon>Clavicipitaceae</taxon>
        <taxon>Clavicipitaceae incertae sedis</taxon>
        <taxon>'Torrubiella' clade</taxon>
    </lineage>
</organism>
<proteinExistence type="predicted"/>
<gene>
    <name evidence="2" type="ORF">VHEMI07721</name>
</gene>
<sequence length="258" mass="28634">MDSSFTVNEQRFVLAEMIKSSHIDVAVLADFVRHHAISPDWMEMQLPRGRNMHQCVRVAECFNLPTGRMSRSPPNLLLTQTHTPPRQPQQYISPWPQKDTGLEAQANSSSSGHVYIRPRPGSEPPQPRPKPATRPRSQEGKRGRPSKSDLAKRDLNIQLPAHFAPRPLRPNSARLAPPLTSPVTANTTLPSIRHSPNNAYTLMSSLSAPSSSASAEDDTRPRKRKRLIEDELPTLPPLETITEQSHSDYSLAGATTKG</sequence>
<protein>
    <submittedName>
        <fullName evidence="2">Uncharacterized protein</fullName>
    </submittedName>
</protein>
<reference evidence="2 3" key="1">
    <citation type="journal article" date="2015" name="Genome Announc.">
        <title>Draft Genome Sequence and Gene Annotation of the Entomopathogenic Fungus Verticillium hemipterigenum.</title>
        <authorList>
            <person name="Horn F."/>
            <person name="Habel A."/>
            <person name="Scharf D.H."/>
            <person name="Dworschak J."/>
            <person name="Brakhage A.A."/>
            <person name="Guthke R."/>
            <person name="Hertweck C."/>
            <person name="Linde J."/>
        </authorList>
    </citation>
    <scope>NUCLEOTIDE SEQUENCE [LARGE SCALE GENOMIC DNA]</scope>
</reference>
<dbReference type="EMBL" id="CDHN01000004">
    <property type="protein sequence ID" value="CEJ92042.1"/>
    <property type="molecule type" value="Genomic_DNA"/>
</dbReference>
<evidence type="ECO:0000313" key="2">
    <source>
        <dbReference type="EMBL" id="CEJ92042.1"/>
    </source>
</evidence>
<feature type="compositionally biased region" description="Pro residues" evidence="1">
    <location>
        <begin position="121"/>
        <end position="132"/>
    </location>
</feature>
<feature type="compositionally biased region" description="Low complexity" evidence="1">
    <location>
        <begin position="76"/>
        <end position="90"/>
    </location>
</feature>
<dbReference type="HOGENOM" id="CLU_1200068_0_0_1"/>
<dbReference type="STRING" id="1531966.A0A0A1TNF9"/>
<feature type="compositionally biased region" description="Basic and acidic residues" evidence="1">
    <location>
        <begin position="136"/>
        <end position="155"/>
    </location>
</feature>
<keyword evidence="3" id="KW-1185">Reference proteome</keyword>